<dbReference type="GO" id="GO:0004672">
    <property type="term" value="F:protein kinase activity"/>
    <property type="evidence" value="ECO:0007669"/>
    <property type="project" value="InterPro"/>
</dbReference>
<keyword evidence="2 7" id="KW-0853">WD repeat</keyword>
<evidence type="ECO:0000256" key="3">
    <source>
        <dbReference type="ARBA" id="ARBA00022737"/>
    </source>
</evidence>
<keyword evidence="4 8" id="KW-0547">Nucleotide-binding</keyword>
<dbReference type="Pfam" id="PF18266">
    <property type="entry name" value="Ncstrn_small"/>
    <property type="match status" value="1"/>
</dbReference>
<evidence type="ECO:0000256" key="1">
    <source>
        <dbReference type="ARBA" id="ARBA00004419"/>
    </source>
</evidence>
<dbReference type="AlphaFoldDB" id="A0AAF5D0L9"/>
<feature type="domain" description="Protein kinase" evidence="9">
    <location>
        <begin position="1280"/>
        <end position="1597"/>
    </location>
</feature>
<reference evidence="11" key="1">
    <citation type="submission" date="2024-02" db="UniProtKB">
        <authorList>
            <consortium name="WormBaseParasite"/>
        </authorList>
    </citation>
    <scope>IDENTIFICATION</scope>
</reference>
<dbReference type="InterPro" id="IPR041084">
    <property type="entry name" value="Ncstrn_small"/>
</dbReference>
<organism evidence="10 11">
    <name type="scientific">Strongyloides stercoralis</name>
    <name type="common">Threadworm</name>
    <dbReference type="NCBI Taxonomy" id="6248"/>
    <lineage>
        <taxon>Eukaryota</taxon>
        <taxon>Metazoa</taxon>
        <taxon>Ecdysozoa</taxon>
        <taxon>Nematoda</taxon>
        <taxon>Chromadorea</taxon>
        <taxon>Rhabditida</taxon>
        <taxon>Tylenchina</taxon>
        <taxon>Panagrolaimomorpha</taxon>
        <taxon>Strongyloidoidea</taxon>
        <taxon>Strongyloididae</taxon>
        <taxon>Strongyloides</taxon>
    </lineage>
</organism>
<evidence type="ECO:0000256" key="7">
    <source>
        <dbReference type="PROSITE-ProRule" id="PRU00221"/>
    </source>
</evidence>
<sequence>MIVFLNYNKTFSPYNCQMLIKNLSFLYIFFWLVTTIHARSDVELTDTASPCYTLINGTHRIGCRTGKDGSNGVILFINDESEINKLEKLSLNGKVISENFIFVVDMKYLTKNFVQKLISSEIVTGVIFYSKNIQDFSFSEDAECPNKEFSYYQTDMDHGCHWNSNSALHPGGLRFLDWKKPVFFLTNQTELDILYKTYKKFNSPPSNLEQIWKPLAFVNLGLPTENVKNTIQCKRLVDSYFQNFWGYGSPGVCESLIDYNIFVSLPFFNKEVENIKTFILSTRIDSFSTFPNASFGDTSVLTSLITNIAVAEALGEKLTQIEELLLEKKKQILFTFFHGESFGYIGSSRFIYDVKKANFRKGKNVRKMNLKDISMYVETNMLLPYDSNVYLNHMQKIYYDKNVLEAHGEKINKFANIYKKKMKSEGYEVKNTGPSPKIPPSSYYSFLKENSSTPGFVILPAEVSYYNDKLNTISDVNIRTNKKLRNKTIETLTAVSKSLLTIVLEFSEATKYSDTIKINETYISILVDCFFYSSKDICPYFDEFLRQDGAEYKHFHKVVSPFIYPNSNSNLRDIIWLILLREVSIHTPYSVIKSNCSEKNSNDDDPYTYSWQYSHEIGNYHCFKSPVFASTAESPAFDIEDYDFTTTNYSTWAESVRKDPFIKVYLDYGKTYDLCLVMDTNDLPTVEDCDERKAKNRLKQATKYNFNDLVGGVIDKAKEEFRSSKLADDVLNPTFEEEDDDYEEKFNEKNELKDEEDVTTSLDNENNIEKDSKITYPPDIPLSMEATIKNGSYSITTITFDNHGTKFITGDLNCEVKMYDFTKMDTCLQSERTITPCERHIINNISTSNNGEYTLICSTNAVIYIIDRNGSIFGETARGDMYLVDIKQTKAHTTSVNYCCWNPLIKEEFLTCSSDGTLRIWSMEDWKELSKCINKQRQVIKIKTTSNNKVIPNVCAYSKNGKLIAAGCEDGGIFIWKNGKVFVSPNYSNKSAHSDCITSLDFSPDSSKIITRSKDGTLKLWSVNKLAKPEGIIENLQNDQQFIDCGFSPHGNYIFTLCSESQRVTKQLPKDPTRVQWHPKINQILIGFTDGSLTIFYDVNISIKGILESLTRKVKKPSKNAVVQSEIILAPLTLDYFQPRNEDDEEKELTEWRIKKALKLGTNIKKPTFITANYDPQSVSNKSGGTLHSYLARNMGMDRNKELRQNDDIRGSILKHAEAAAKNPIFTGPAYSKTQPKTILQKSHEEEDDHVVPTKVKKYVKQLFIKDMNIKHELLINKKYRLEGKIGSGTFGEIYQGTQLLTNEKVAIKLELRTTKHPQLHIEAKLYQKLQDGVGFPKIYWMGVECDYNVMVMELLGPSLEDLFNFCSRQFSLKTIILLADQMLDRLQYLHEANYIHRDLKPDNFLIGLNEKKNLLHIIDFGLAKRYRCSETFTHISYKENKHLTGTARYASLNTHRGIEQSRRDDIEALGYVLIYFMRGSLPWQGIAASTKNQKYEKIFNAKCNYTLKDLCNHNQIFIKYMEYARSMKFEETPDYYYLRSLFREEYRKRNYPCTNYDWSLIVKHNTEKRGDDLIAESSKYLKKSDSTVNTNIFIDF</sequence>
<feature type="binding site" evidence="8">
    <location>
        <position position="1309"/>
    </location>
    <ligand>
        <name>ATP</name>
        <dbReference type="ChEBI" id="CHEBI:30616"/>
    </ligand>
</feature>
<dbReference type="PROSITE" id="PS00107">
    <property type="entry name" value="PROTEIN_KINASE_ATP"/>
    <property type="match status" value="1"/>
</dbReference>
<dbReference type="Gene3D" id="1.10.510.10">
    <property type="entry name" value="Transferase(Phosphotransferase) domain 1"/>
    <property type="match status" value="1"/>
</dbReference>
<dbReference type="Proteomes" id="UP000035681">
    <property type="component" value="Unplaced"/>
</dbReference>
<dbReference type="FunFam" id="1.10.510.10:FF:000596">
    <property type="entry name" value="CK1 family protein kinase"/>
    <property type="match status" value="1"/>
</dbReference>
<dbReference type="InterPro" id="IPR001680">
    <property type="entry name" value="WD40_rpt"/>
</dbReference>
<protein>
    <submittedName>
        <fullName evidence="11">Ncstrn_small domain-containing protein</fullName>
    </submittedName>
</protein>
<evidence type="ECO:0000313" key="11">
    <source>
        <dbReference type="WBParaSite" id="TCONS_00004627.p1"/>
    </source>
</evidence>
<dbReference type="PANTHER" id="PTHR16017">
    <property type="entry name" value="GASTRULATION DEFECTIVE PROTEIN 1-RELATED"/>
    <property type="match status" value="1"/>
</dbReference>
<evidence type="ECO:0000259" key="9">
    <source>
        <dbReference type="PROSITE" id="PS50011"/>
    </source>
</evidence>
<dbReference type="Pfam" id="PF05450">
    <property type="entry name" value="Nicastrin"/>
    <property type="match status" value="1"/>
</dbReference>
<dbReference type="Pfam" id="PF00069">
    <property type="entry name" value="Pkinase"/>
    <property type="match status" value="1"/>
</dbReference>
<proteinExistence type="inferred from homology"/>
<comment type="similarity">
    <text evidence="6">Belongs to the WD repeat GAD-1 family.</text>
</comment>
<comment type="subcellular location">
    <subcellularLocation>
        <location evidence="1">Cytoplasmic vesicle</location>
        <location evidence="1">Autophagosome</location>
    </subcellularLocation>
</comment>
<dbReference type="InterPro" id="IPR008271">
    <property type="entry name" value="Ser/Thr_kinase_AS"/>
</dbReference>
<dbReference type="Gene3D" id="2.130.10.10">
    <property type="entry name" value="YVTN repeat-like/Quinoprotein amine dehydrogenase"/>
    <property type="match status" value="2"/>
</dbReference>
<dbReference type="SUPFAM" id="SSF53187">
    <property type="entry name" value="Zn-dependent exopeptidases"/>
    <property type="match status" value="1"/>
</dbReference>
<dbReference type="PROSITE" id="PS50294">
    <property type="entry name" value="WD_REPEATS_REGION"/>
    <property type="match status" value="1"/>
</dbReference>
<evidence type="ECO:0000256" key="2">
    <source>
        <dbReference type="ARBA" id="ARBA00022574"/>
    </source>
</evidence>
<dbReference type="InterPro" id="IPR017441">
    <property type="entry name" value="Protein_kinase_ATP_BS"/>
</dbReference>
<dbReference type="InterPro" id="IPR000719">
    <property type="entry name" value="Prot_kinase_dom"/>
</dbReference>
<keyword evidence="3" id="KW-0677">Repeat</keyword>
<dbReference type="PROSITE" id="PS50082">
    <property type="entry name" value="WD_REPEATS_2"/>
    <property type="match status" value="2"/>
</dbReference>
<dbReference type="PROSITE" id="PS00108">
    <property type="entry name" value="PROTEIN_KINASE_ST"/>
    <property type="match status" value="1"/>
</dbReference>
<evidence type="ECO:0000256" key="8">
    <source>
        <dbReference type="PROSITE-ProRule" id="PRU10141"/>
    </source>
</evidence>
<dbReference type="GO" id="GO:0005776">
    <property type="term" value="C:autophagosome"/>
    <property type="evidence" value="ECO:0007669"/>
    <property type="project" value="UniProtKB-SubCell"/>
</dbReference>
<feature type="repeat" description="WD" evidence="7">
    <location>
        <begin position="889"/>
        <end position="931"/>
    </location>
</feature>
<dbReference type="SUPFAM" id="SSF56112">
    <property type="entry name" value="Protein kinase-like (PK-like)"/>
    <property type="match status" value="1"/>
</dbReference>
<name>A0AAF5D0L9_STRER</name>
<dbReference type="Gene3D" id="3.40.630.10">
    <property type="entry name" value="Zn peptidases"/>
    <property type="match status" value="1"/>
</dbReference>
<evidence type="ECO:0000313" key="10">
    <source>
        <dbReference type="Proteomes" id="UP000035681"/>
    </source>
</evidence>
<keyword evidence="5 8" id="KW-0067">ATP-binding</keyword>
<dbReference type="PANTHER" id="PTHR16017:SF0">
    <property type="entry name" value="WD REPEAT-CONTAINING PROTEIN 70"/>
    <property type="match status" value="1"/>
</dbReference>
<dbReference type="SUPFAM" id="SSF50978">
    <property type="entry name" value="WD40 repeat-like"/>
    <property type="match status" value="1"/>
</dbReference>
<dbReference type="GO" id="GO:0035861">
    <property type="term" value="C:site of double-strand break"/>
    <property type="evidence" value="ECO:0007669"/>
    <property type="project" value="TreeGrafter"/>
</dbReference>
<dbReference type="SMART" id="SM00220">
    <property type="entry name" value="S_TKc"/>
    <property type="match status" value="1"/>
</dbReference>
<dbReference type="InterPro" id="IPR015943">
    <property type="entry name" value="WD40/YVTN_repeat-like_dom_sf"/>
</dbReference>
<dbReference type="CDD" id="cd14016">
    <property type="entry name" value="STKc_CK1"/>
    <property type="match status" value="1"/>
</dbReference>
<dbReference type="WBParaSite" id="TCONS_00004627.p1">
    <property type="protein sequence ID" value="TCONS_00004627.p1"/>
    <property type="gene ID" value="XLOC_002384"/>
</dbReference>
<dbReference type="InterPro" id="IPR051858">
    <property type="entry name" value="WD_repeat_GAD-1"/>
</dbReference>
<dbReference type="InterPro" id="IPR036322">
    <property type="entry name" value="WD40_repeat_dom_sf"/>
</dbReference>
<keyword evidence="10" id="KW-1185">Reference proteome</keyword>
<dbReference type="SMART" id="SM00320">
    <property type="entry name" value="WD40"/>
    <property type="match status" value="6"/>
</dbReference>
<dbReference type="GO" id="GO:0005634">
    <property type="term" value="C:nucleus"/>
    <property type="evidence" value="ECO:0007669"/>
    <property type="project" value="TreeGrafter"/>
</dbReference>
<dbReference type="InterPro" id="IPR011009">
    <property type="entry name" value="Kinase-like_dom_sf"/>
</dbReference>
<evidence type="ECO:0000256" key="4">
    <source>
        <dbReference type="ARBA" id="ARBA00022741"/>
    </source>
</evidence>
<dbReference type="Pfam" id="PF00400">
    <property type="entry name" value="WD40"/>
    <property type="match status" value="3"/>
</dbReference>
<dbReference type="PROSITE" id="PS50011">
    <property type="entry name" value="PROTEIN_KINASE_DOM"/>
    <property type="match status" value="1"/>
</dbReference>
<dbReference type="GO" id="GO:0005524">
    <property type="term" value="F:ATP binding"/>
    <property type="evidence" value="ECO:0007669"/>
    <property type="project" value="UniProtKB-UniRule"/>
</dbReference>
<evidence type="ECO:0000256" key="6">
    <source>
        <dbReference type="ARBA" id="ARBA00038343"/>
    </source>
</evidence>
<accession>A0AAF5D0L9</accession>
<evidence type="ECO:0000256" key="5">
    <source>
        <dbReference type="ARBA" id="ARBA00022840"/>
    </source>
</evidence>
<feature type="repeat" description="WD" evidence="7">
    <location>
        <begin position="990"/>
        <end position="1024"/>
    </location>
</feature>